<dbReference type="InterPro" id="IPR045183">
    <property type="entry name" value="Ebi-like"/>
</dbReference>
<dbReference type="SUPFAM" id="SSF50978">
    <property type="entry name" value="WD40 repeat-like"/>
    <property type="match status" value="1"/>
</dbReference>
<dbReference type="OrthoDB" id="1367865at2759"/>
<comment type="caution">
    <text evidence="6">The sequence shown here is derived from an EMBL/GenBank/DDBJ whole genome shotgun (WGS) entry which is preliminary data.</text>
</comment>
<sequence>MGDGSLGSDHVNYLVLRYLQESGFEDSAKSLYREWHRHDQFRDPEAFPFAPVVKQQELVHIIQDGLFHDQMQAAVAGGTRRFYLTSSDLDFSTPGLRNATKPASRRQSAYAPQDRDEFPLPPPKRIRQSNASDVITNGDAMDVDERADDEDRDSNVSDQDRAQSEPEPREELPVIETKVAATQTDKRKRLKTNTVYWTLDKTLPTAILHTSWNPTSDAASLLLTAGESICRTYNLSPPDGQSIEGNDVFELSADHVVTAAAWHPDGQYFTCAVKGTSQSPGMVTGNNYMLDIDVSGVSHGYDDFFDMITLSLRYSKSGKTLFAASTDGSRSILEARDISSQNHRNFAAAYVSVEDNVILEVACISDSTFAVCGKGLVSIWSLSPVPHQDHSTPQSLVQSYTHSVPKDIGFDKIRYDHRHGILIATASSSGDICTLRRDGDTAWVVGPEIETPPSAGPIISAIAFQPFAEDADLEIPSRLAVAFETGEVAIYHVSTTECSQQSVLTIGPQELPLALAWAPSKDLEARLAAASDEAIKIWDVAQQAPKELLAWKAAPASWYQGDDNHLPDDEDAQTEPTLSWDIGGEKLAFAVGRKVAIVSIEQDAEIEVNGSK</sequence>
<dbReference type="InterPro" id="IPR006594">
    <property type="entry name" value="LisH"/>
</dbReference>
<dbReference type="GO" id="GO:0006357">
    <property type="term" value="P:regulation of transcription by RNA polymerase II"/>
    <property type="evidence" value="ECO:0007669"/>
    <property type="project" value="TreeGrafter"/>
</dbReference>
<dbReference type="GO" id="GO:0034967">
    <property type="term" value="C:Set3 complex"/>
    <property type="evidence" value="ECO:0007669"/>
    <property type="project" value="TreeGrafter"/>
</dbReference>
<feature type="compositionally biased region" description="Acidic residues" evidence="5">
    <location>
        <begin position="141"/>
        <end position="152"/>
    </location>
</feature>
<dbReference type="InterPro" id="IPR036322">
    <property type="entry name" value="WD40_repeat_dom_sf"/>
</dbReference>
<comment type="subcellular location">
    <subcellularLocation>
        <location evidence="1">Nucleus</location>
    </subcellularLocation>
</comment>
<dbReference type="GO" id="GO:0003714">
    <property type="term" value="F:transcription corepressor activity"/>
    <property type="evidence" value="ECO:0007669"/>
    <property type="project" value="InterPro"/>
</dbReference>
<proteinExistence type="predicted"/>
<protein>
    <recommendedName>
        <fullName evidence="8">LisH domain-containing protein</fullName>
    </recommendedName>
</protein>
<evidence type="ECO:0000256" key="5">
    <source>
        <dbReference type="SAM" id="MobiDB-lite"/>
    </source>
</evidence>
<dbReference type="PANTHER" id="PTHR22846">
    <property type="entry name" value="WD40 REPEAT PROTEIN"/>
    <property type="match status" value="1"/>
</dbReference>
<keyword evidence="7" id="KW-1185">Reference proteome</keyword>
<evidence type="ECO:0008006" key="8">
    <source>
        <dbReference type="Google" id="ProtNLM"/>
    </source>
</evidence>
<dbReference type="Gene3D" id="1.20.960.30">
    <property type="match status" value="1"/>
</dbReference>
<dbReference type="Gene3D" id="2.130.10.10">
    <property type="entry name" value="YVTN repeat-like/Quinoprotein amine dehydrogenase"/>
    <property type="match status" value="1"/>
</dbReference>
<dbReference type="AlphaFoldDB" id="A0A9P4MI84"/>
<evidence type="ECO:0000313" key="7">
    <source>
        <dbReference type="Proteomes" id="UP000799439"/>
    </source>
</evidence>
<keyword evidence="3" id="KW-0677">Repeat</keyword>
<evidence type="ECO:0000256" key="4">
    <source>
        <dbReference type="ARBA" id="ARBA00023242"/>
    </source>
</evidence>
<name>A0A9P4MI84_9PEZI</name>
<gene>
    <name evidence="6" type="ORF">K461DRAFT_277083</name>
</gene>
<feature type="region of interest" description="Disordered" evidence="5">
    <location>
        <begin position="93"/>
        <end position="186"/>
    </location>
</feature>
<dbReference type="Proteomes" id="UP000799439">
    <property type="component" value="Unassembled WGS sequence"/>
</dbReference>
<reference evidence="6" key="1">
    <citation type="journal article" date="2020" name="Stud. Mycol.">
        <title>101 Dothideomycetes genomes: a test case for predicting lifestyles and emergence of pathogens.</title>
        <authorList>
            <person name="Haridas S."/>
            <person name="Albert R."/>
            <person name="Binder M."/>
            <person name="Bloem J."/>
            <person name="Labutti K."/>
            <person name="Salamov A."/>
            <person name="Andreopoulos B."/>
            <person name="Baker S."/>
            <person name="Barry K."/>
            <person name="Bills G."/>
            <person name="Bluhm B."/>
            <person name="Cannon C."/>
            <person name="Castanera R."/>
            <person name="Culley D."/>
            <person name="Daum C."/>
            <person name="Ezra D."/>
            <person name="Gonzalez J."/>
            <person name="Henrissat B."/>
            <person name="Kuo A."/>
            <person name="Liang C."/>
            <person name="Lipzen A."/>
            <person name="Lutzoni F."/>
            <person name="Magnuson J."/>
            <person name="Mondo S."/>
            <person name="Nolan M."/>
            <person name="Ohm R."/>
            <person name="Pangilinan J."/>
            <person name="Park H.-J."/>
            <person name="Ramirez L."/>
            <person name="Alfaro M."/>
            <person name="Sun H."/>
            <person name="Tritt A."/>
            <person name="Yoshinaga Y."/>
            <person name="Zwiers L.-H."/>
            <person name="Turgeon B."/>
            <person name="Goodwin S."/>
            <person name="Spatafora J."/>
            <person name="Crous P."/>
            <person name="Grigoriev I."/>
        </authorList>
    </citation>
    <scope>NUCLEOTIDE SEQUENCE</scope>
    <source>
        <strain evidence="6">CBS 260.36</strain>
    </source>
</reference>
<dbReference type="InterPro" id="IPR015943">
    <property type="entry name" value="WD40/YVTN_repeat-like_dom_sf"/>
</dbReference>
<dbReference type="EMBL" id="ML996084">
    <property type="protein sequence ID" value="KAF2154017.1"/>
    <property type="molecule type" value="Genomic_DNA"/>
</dbReference>
<evidence type="ECO:0000313" key="6">
    <source>
        <dbReference type="EMBL" id="KAF2154017.1"/>
    </source>
</evidence>
<dbReference type="PROSITE" id="PS50896">
    <property type="entry name" value="LISH"/>
    <property type="match status" value="1"/>
</dbReference>
<organism evidence="6 7">
    <name type="scientific">Myriangium duriaei CBS 260.36</name>
    <dbReference type="NCBI Taxonomy" id="1168546"/>
    <lineage>
        <taxon>Eukaryota</taxon>
        <taxon>Fungi</taxon>
        <taxon>Dikarya</taxon>
        <taxon>Ascomycota</taxon>
        <taxon>Pezizomycotina</taxon>
        <taxon>Dothideomycetes</taxon>
        <taxon>Dothideomycetidae</taxon>
        <taxon>Myriangiales</taxon>
        <taxon>Myriangiaceae</taxon>
        <taxon>Myriangium</taxon>
    </lineage>
</organism>
<keyword evidence="2" id="KW-0853">WD repeat</keyword>
<evidence type="ECO:0000256" key="3">
    <source>
        <dbReference type="ARBA" id="ARBA00022737"/>
    </source>
</evidence>
<dbReference type="PANTHER" id="PTHR22846:SF2">
    <property type="entry name" value="F-BOX-LIKE_WD REPEAT-CONTAINING PROTEIN EBI"/>
    <property type="match status" value="1"/>
</dbReference>
<feature type="compositionally biased region" description="Basic and acidic residues" evidence="5">
    <location>
        <begin position="153"/>
        <end position="172"/>
    </location>
</feature>
<accession>A0A9P4MI84</accession>
<evidence type="ECO:0000256" key="2">
    <source>
        <dbReference type="ARBA" id="ARBA00022574"/>
    </source>
</evidence>
<evidence type="ECO:0000256" key="1">
    <source>
        <dbReference type="ARBA" id="ARBA00004123"/>
    </source>
</evidence>
<dbReference type="Pfam" id="PF08513">
    <property type="entry name" value="LisH"/>
    <property type="match status" value="1"/>
</dbReference>
<keyword evidence="4" id="KW-0539">Nucleus</keyword>